<organism evidence="1 2">
    <name type="scientific">Nephila pilipes</name>
    <name type="common">Giant wood spider</name>
    <name type="synonym">Nephila maculata</name>
    <dbReference type="NCBI Taxonomy" id="299642"/>
    <lineage>
        <taxon>Eukaryota</taxon>
        <taxon>Metazoa</taxon>
        <taxon>Ecdysozoa</taxon>
        <taxon>Arthropoda</taxon>
        <taxon>Chelicerata</taxon>
        <taxon>Arachnida</taxon>
        <taxon>Araneae</taxon>
        <taxon>Araneomorphae</taxon>
        <taxon>Entelegynae</taxon>
        <taxon>Araneoidea</taxon>
        <taxon>Nephilidae</taxon>
        <taxon>Nephila</taxon>
    </lineage>
</organism>
<accession>A0A8X6TUK8</accession>
<gene>
    <name evidence="1" type="ORF">NPIL_347251</name>
</gene>
<evidence type="ECO:0000313" key="1">
    <source>
        <dbReference type="EMBL" id="GFT57932.1"/>
    </source>
</evidence>
<sequence>MGFLQVQWLVSKPESRQGAPGTVVIVGGMEEASVKNQVLLKSPTLKWWPGVRQKYQAPRCPGHEPVQVRRSNLLGPLSVWPAGVSFKIKWGRKDQIFE</sequence>
<reference evidence="1" key="1">
    <citation type="submission" date="2020-08" db="EMBL/GenBank/DDBJ databases">
        <title>Multicomponent nature underlies the extraordinary mechanical properties of spider dragline silk.</title>
        <authorList>
            <person name="Kono N."/>
            <person name="Nakamura H."/>
            <person name="Mori M."/>
            <person name="Yoshida Y."/>
            <person name="Ohtoshi R."/>
            <person name="Malay A.D."/>
            <person name="Moran D.A.P."/>
            <person name="Tomita M."/>
            <person name="Numata K."/>
            <person name="Arakawa K."/>
        </authorList>
    </citation>
    <scope>NUCLEOTIDE SEQUENCE</scope>
</reference>
<name>A0A8X6TUK8_NEPPI</name>
<protein>
    <submittedName>
        <fullName evidence="1">Uncharacterized protein</fullName>
    </submittedName>
</protein>
<dbReference type="AlphaFoldDB" id="A0A8X6TUK8"/>
<evidence type="ECO:0000313" key="2">
    <source>
        <dbReference type="Proteomes" id="UP000887013"/>
    </source>
</evidence>
<comment type="caution">
    <text evidence="1">The sequence shown here is derived from an EMBL/GenBank/DDBJ whole genome shotgun (WGS) entry which is preliminary data.</text>
</comment>
<dbReference type="Proteomes" id="UP000887013">
    <property type="component" value="Unassembled WGS sequence"/>
</dbReference>
<keyword evidence="2" id="KW-1185">Reference proteome</keyword>
<proteinExistence type="predicted"/>
<dbReference type="EMBL" id="BMAW01018323">
    <property type="protein sequence ID" value="GFT57932.1"/>
    <property type="molecule type" value="Genomic_DNA"/>
</dbReference>